<sequence length="300" mass="33733">MSASTNQHLPIVPDAELLPCIWGYWGHGMGDLEIAISIKQDVDATAKGWGLGAKTVFQQQQKMGLMSIWQQHHMMDSIGPHIEEVRDAIHEPGVKHTCNWLRQQGILAPRQASWLTAYGKDSALAKPWEDFEERARRDSASVKASYTKIGIHVKATLQQHVSMKRKQAKLLEEKKMNEDPFAPKVDFNAQTNTIRQKFWSGIDDCNVDGCIPDDYLRVILTSSAHVLGTYRRGFYFDVAFWDICRLKADSISPACNEGQQHLVGRGHPAPTVSRPSFGALTYNKRLSPQAPSRALRTRTV</sequence>
<dbReference type="EMBL" id="JH795868">
    <property type="protein sequence ID" value="EJT99792.1"/>
    <property type="molecule type" value="Genomic_DNA"/>
</dbReference>
<dbReference type="RefSeq" id="XP_040626690.1">
    <property type="nucleotide sequence ID" value="XM_040768840.1"/>
</dbReference>
<accession>M5G7N7</accession>
<dbReference type="Proteomes" id="UP000030653">
    <property type="component" value="Unassembled WGS sequence"/>
</dbReference>
<evidence type="ECO:0000313" key="1">
    <source>
        <dbReference type="EMBL" id="EJT99792.1"/>
    </source>
</evidence>
<gene>
    <name evidence="1" type="ORF">DACRYDRAFT_109219</name>
</gene>
<dbReference type="GeneID" id="63683902"/>
<keyword evidence="2" id="KW-1185">Reference proteome</keyword>
<reference evidence="1 2" key="1">
    <citation type="journal article" date="2012" name="Science">
        <title>The Paleozoic origin of enzymatic lignin decomposition reconstructed from 31 fungal genomes.</title>
        <authorList>
            <person name="Floudas D."/>
            <person name="Binder M."/>
            <person name="Riley R."/>
            <person name="Barry K."/>
            <person name="Blanchette R.A."/>
            <person name="Henrissat B."/>
            <person name="Martinez A.T."/>
            <person name="Otillar R."/>
            <person name="Spatafora J.W."/>
            <person name="Yadav J.S."/>
            <person name="Aerts A."/>
            <person name="Benoit I."/>
            <person name="Boyd A."/>
            <person name="Carlson A."/>
            <person name="Copeland A."/>
            <person name="Coutinho P.M."/>
            <person name="de Vries R.P."/>
            <person name="Ferreira P."/>
            <person name="Findley K."/>
            <person name="Foster B."/>
            <person name="Gaskell J."/>
            <person name="Glotzer D."/>
            <person name="Gorecki P."/>
            <person name="Heitman J."/>
            <person name="Hesse C."/>
            <person name="Hori C."/>
            <person name="Igarashi K."/>
            <person name="Jurgens J.A."/>
            <person name="Kallen N."/>
            <person name="Kersten P."/>
            <person name="Kohler A."/>
            <person name="Kuees U."/>
            <person name="Kumar T.K.A."/>
            <person name="Kuo A."/>
            <person name="LaButti K."/>
            <person name="Larrondo L.F."/>
            <person name="Lindquist E."/>
            <person name="Ling A."/>
            <person name="Lombard V."/>
            <person name="Lucas S."/>
            <person name="Lundell T."/>
            <person name="Martin R."/>
            <person name="McLaughlin D.J."/>
            <person name="Morgenstern I."/>
            <person name="Morin E."/>
            <person name="Murat C."/>
            <person name="Nagy L.G."/>
            <person name="Nolan M."/>
            <person name="Ohm R.A."/>
            <person name="Patyshakuliyeva A."/>
            <person name="Rokas A."/>
            <person name="Ruiz-Duenas F.J."/>
            <person name="Sabat G."/>
            <person name="Salamov A."/>
            <person name="Samejima M."/>
            <person name="Schmutz J."/>
            <person name="Slot J.C."/>
            <person name="St John F."/>
            <person name="Stenlid J."/>
            <person name="Sun H."/>
            <person name="Sun S."/>
            <person name="Syed K."/>
            <person name="Tsang A."/>
            <person name="Wiebenga A."/>
            <person name="Young D."/>
            <person name="Pisabarro A."/>
            <person name="Eastwood D.C."/>
            <person name="Martin F."/>
            <person name="Cullen D."/>
            <person name="Grigoriev I.V."/>
            <person name="Hibbett D.S."/>
        </authorList>
    </citation>
    <scope>NUCLEOTIDE SEQUENCE [LARGE SCALE GENOMIC DNA]</scope>
    <source>
        <strain evidence="1 2">DJM-731 SS1</strain>
    </source>
</reference>
<evidence type="ECO:0000313" key="2">
    <source>
        <dbReference type="Proteomes" id="UP000030653"/>
    </source>
</evidence>
<dbReference type="HOGENOM" id="CLU_927564_0_0_1"/>
<proteinExistence type="predicted"/>
<dbReference type="AlphaFoldDB" id="M5G7N7"/>
<protein>
    <submittedName>
        <fullName evidence="1">Uncharacterized protein</fullName>
    </submittedName>
</protein>
<name>M5G7N7_DACPD</name>
<organism evidence="1 2">
    <name type="scientific">Dacryopinax primogenitus (strain DJM 731)</name>
    <name type="common">Brown rot fungus</name>
    <dbReference type="NCBI Taxonomy" id="1858805"/>
    <lineage>
        <taxon>Eukaryota</taxon>
        <taxon>Fungi</taxon>
        <taxon>Dikarya</taxon>
        <taxon>Basidiomycota</taxon>
        <taxon>Agaricomycotina</taxon>
        <taxon>Dacrymycetes</taxon>
        <taxon>Dacrymycetales</taxon>
        <taxon>Dacrymycetaceae</taxon>
        <taxon>Dacryopinax</taxon>
    </lineage>
</organism>